<protein>
    <recommendedName>
        <fullName evidence="3">TNase-like domain-containing protein</fullName>
    </recommendedName>
</protein>
<feature type="domain" description="TNase-like" evidence="3">
    <location>
        <begin position="194"/>
        <end position="327"/>
    </location>
</feature>
<evidence type="ECO:0000313" key="4">
    <source>
        <dbReference type="EMBL" id="MTH69817.1"/>
    </source>
</evidence>
<dbReference type="SMART" id="SM00318">
    <property type="entry name" value="SNc"/>
    <property type="match status" value="1"/>
</dbReference>
<proteinExistence type="predicted"/>
<feature type="region of interest" description="Disordered" evidence="1">
    <location>
        <begin position="456"/>
        <end position="479"/>
    </location>
</feature>
<keyword evidence="5" id="KW-1185">Reference proteome</keyword>
<reference evidence="4 5" key="1">
    <citation type="submission" date="2019-11" db="EMBL/GenBank/DDBJ databases">
        <title>Agromyces kandeliae sp. nov., isolated from mangrove soil.</title>
        <authorList>
            <person name="Wang R."/>
        </authorList>
    </citation>
    <scope>NUCLEOTIDE SEQUENCE [LARGE SCALE GENOMIC DNA]</scope>
    <source>
        <strain evidence="4 5">JCM 11433</strain>
    </source>
</reference>
<feature type="compositionally biased region" description="Low complexity" evidence="1">
    <location>
        <begin position="457"/>
        <end position="470"/>
    </location>
</feature>
<evidence type="ECO:0000259" key="3">
    <source>
        <dbReference type="PROSITE" id="PS50830"/>
    </source>
</evidence>
<dbReference type="AlphaFoldDB" id="A0A6I3MCV0"/>
<feature type="transmembrane region" description="Helical" evidence="2">
    <location>
        <begin position="20"/>
        <end position="41"/>
    </location>
</feature>
<dbReference type="Gene3D" id="2.40.50.90">
    <property type="match status" value="1"/>
</dbReference>
<evidence type="ECO:0000256" key="1">
    <source>
        <dbReference type="SAM" id="MobiDB-lite"/>
    </source>
</evidence>
<dbReference type="InterPro" id="IPR016071">
    <property type="entry name" value="Staphylococal_nuclease_OB-fold"/>
</dbReference>
<dbReference type="InterPro" id="IPR035437">
    <property type="entry name" value="SNase_OB-fold_sf"/>
</dbReference>
<evidence type="ECO:0000313" key="5">
    <source>
        <dbReference type="Proteomes" id="UP000433071"/>
    </source>
</evidence>
<keyword evidence="2" id="KW-0472">Membrane</keyword>
<sequence>MSSLFALPSSPVGAMLVILLWWPIALLIVALIAAYTAITQIGMQRELPQRKGLFILLGAVVVMAGCARIALESVATVRGAGEDPYISAAIGWLGFVLVIALGLMAVLGIRRIVSRRRTMTVDEHRRFYASQHLKPEWLYWPGQTVPRREPQRLRELPLIRLYERRPKSTLAAVGAGLVLLMTAGSLSLAAVPTWAEDARVVRVVDGDTVVVRVGDHEEHVRILNMNAPEDNAVTGESECLGPEATAALEQLLPEGLSVTLAYDEVRRDRYGRLLAKVTTADGVSAATVLIAQGLAVPAEYGDNMRFFAESTSAMADAEAVGAGIFSPLAECGPVAAIELLAAGAAAVTSPTEQLPSSELASVEGAAIAVLTTVPAAKAAADAIAWVTPDIRNRWLLEITRIETQMTTYRDDATAFAPVAAAREAEADRQAADSARQAEAERIAAEAEAARLAEDLRQAAAADADQQSDSGAAGGGSGSTGGYDGYTGCRAYGPGGTSVDEQGRRYTKIDCTTKLPL</sequence>
<feature type="transmembrane region" description="Helical" evidence="2">
    <location>
        <begin position="86"/>
        <end position="109"/>
    </location>
</feature>
<comment type="caution">
    <text evidence="4">The sequence shown here is derived from an EMBL/GenBank/DDBJ whole genome shotgun (WGS) entry which is preliminary data.</text>
</comment>
<keyword evidence="2" id="KW-1133">Transmembrane helix</keyword>
<evidence type="ECO:0000256" key="2">
    <source>
        <dbReference type="SAM" id="Phobius"/>
    </source>
</evidence>
<feature type="transmembrane region" description="Helical" evidence="2">
    <location>
        <begin position="170"/>
        <end position="195"/>
    </location>
</feature>
<dbReference type="Proteomes" id="UP000433071">
    <property type="component" value="Unassembled WGS sequence"/>
</dbReference>
<dbReference type="RefSeq" id="WP_155052850.1">
    <property type="nucleotide sequence ID" value="NZ_BAAAIB010000010.1"/>
</dbReference>
<organism evidence="4 5">
    <name type="scientific">Agromyces bracchium</name>
    <dbReference type="NCBI Taxonomy" id="88376"/>
    <lineage>
        <taxon>Bacteria</taxon>
        <taxon>Bacillati</taxon>
        <taxon>Actinomycetota</taxon>
        <taxon>Actinomycetes</taxon>
        <taxon>Micrococcales</taxon>
        <taxon>Microbacteriaceae</taxon>
        <taxon>Agromyces</taxon>
    </lineage>
</organism>
<dbReference type="Pfam" id="PF00565">
    <property type="entry name" value="SNase"/>
    <property type="match status" value="1"/>
</dbReference>
<feature type="transmembrane region" description="Helical" evidence="2">
    <location>
        <begin position="53"/>
        <end position="71"/>
    </location>
</feature>
<dbReference type="SUPFAM" id="SSF50199">
    <property type="entry name" value="Staphylococcal nuclease"/>
    <property type="match status" value="1"/>
</dbReference>
<dbReference type="OrthoDB" id="5241375at2"/>
<gene>
    <name evidence="4" type="ORF">GJ743_15710</name>
</gene>
<accession>A0A6I3MCV0</accession>
<dbReference type="PROSITE" id="PS50830">
    <property type="entry name" value="TNASE_3"/>
    <property type="match status" value="1"/>
</dbReference>
<name>A0A6I3MCV0_9MICO</name>
<keyword evidence="2" id="KW-0812">Transmembrane</keyword>
<dbReference type="EMBL" id="WMLB01000035">
    <property type="protein sequence ID" value="MTH69817.1"/>
    <property type="molecule type" value="Genomic_DNA"/>
</dbReference>